<evidence type="ECO:0000256" key="9">
    <source>
        <dbReference type="HAMAP-Rule" id="MF_00061"/>
    </source>
</evidence>
<evidence type="ECO:0000256" key="2">
    <source>
        <dbReference type="ARBA" id="ARBA00012052"/>
    </source>
</evidence>
<organism evidence="12 13">
    <name type="scientific">Deinococcus taklimakanensis</name>
    <dbReference type="NCBI Taxonomy" id="536443"/>
    <lineage>
        <taxon>Bacteria</taxon>
        <taxon>Thermotogati</taxon>
        <taxon>Deinococcota</taxon>
        <taxon>Deinococci</taxon>
        <taxon>Deinococcales</taxon>
        <taxon>Deinococcaceae</taxon>
        <taxon>Deinococcus</taxon>
    </lineage>
</organism>
<dbReference type="Gene3D" id="3.30.230.10">
    <property type="match status" value="1"/>
</dbReference>
<name>A0ABW5P317_9DEIO</name>
<keyword evidence="9" id="KW-0414">Isoprene biosynthesis</keyword>
<comment type="function">
    <text evidence="9">Catalyzes the phosphorylation of the position 2 hydroxy group of 4-diphosphocytidyl-2C-methyl-D-erythritol.</text>
</comment>
<evidence type="ECO:0000256" key="8">
    <source>
        <dbReference type="ARBA" id="ARBA00032554"/>
    </source>
</evidence>
<dbReference type="PANTHER" id="PTHR43527">
    <property type="entry name" value="4-DIPHOSPHOCYTIDYL-2-C-METHYL-D-ERYTHRITOL KINASE, CHLOROPLASTIC"/>
    <property type="match status" value="1"/>
</dbReference>
<dbReference type="InterPro" id="IPR020568">
    <property type="entry name" value="Ribosomal_Su5_D2-typ_SF"/>
</dbReference>
<dbReference type="RefSeq" id="WP_386843663.1">
    <property type="nucleotide sequence ID" value="NZ_JBHUMK010000019.1"/>
</dbReference>
<evidence type="ECO:0000313" key="12">
    <source>
        <dbReference type="EMBL" id="MFD2608809.1"/>
    </source>
</evidence>
<evidence type="ECO:0000256" key="5">
    <source>
        <dbReference type="ARBA" id="ARBA00022741"/>
    </source>
</evidence>
<comment type="similarity">
    <text evidence="1 9">Belongs to the GHMP kinase family. IspE subfamily.</text>
</comment>
<dbReference type="NCBIfam" id="NF011202">
    <property type="entry name" value="PRK14608.1"/>
    <property type="match status" value="1"/>
</dbReference>
<dbReference type="InterPro" id="IPR014721">
    <property type="entry name" value="Ribsml_uS5_D2-typ_fold_subgr"/>
</dbReference>
<reference evidence="13" key="1">
    <citation type="journal article" date="2019" name="Int. J. Syst. Evol. Microbiol.">
        <title>The Global Catalogue of Microorganisms (GCM) 10K type strain sequencing project: providing services to taxonomists for standard genome sequencing and annotation.</title>
        <authorList>
            <consortium name="The Broad Institute Genomics Platform"/>
            <consortium name="The Broad Institute Genome Sequencing Center for Infectious Disease"/>
            <person name="Wu L."/>
            <person name="Ma J."/>
        </authorList>
    </citation>
    <scope>NUCLEOTIDE SEQUENCE [LARGE SCALE GENOMIC DNA]</scope>
    <source>
        <strain evidence="13">KCTC 33842</strain>
    </source>
</reference>
<dbReference type="EMBL" id="JBHUMK010000019">
    <property type="protein sequence ID" value="MFD2608809.1"/>
    <property type="molecule type" value="Genomic_DNA"/>
</dbReference>
<dbReference type="InterPro" id="IPR036554">
    <property type="entry name" value="GHMP_kinase_C_sf"/>
</dbReference>
<dbReference type="GO" id="GO:0050515">
    <property type="term" value="F:4-(cytidine 5'-diphospho)-2-C-methyl-D-erythritol kinase activity"/>
    <property type="evidence" value="ECO:0007669"/>
    <property type="project" value="UniProtKB-EC"/>
</dbReference>
<keyword evidence="5 9" id="KW-0547">Nucleotide-binding</keyword>
<evidence type="ECO:0000313" key="13">
    <source>
        <dbReference type="Proteomes" id="UP001597475"/>
    </source>
</evidence>
<dbReference type="Gene3D" id="3.30.70.890">
    <property type="entry name" value="GHMP kinase, C-terminal domain"/>
    <property type="match status" value="1"/>
</dbReference>
<keyword evidence="4 9" id="KW-0808">Transferase</keyword>
<sequence length="301" mass="31273">MTPQPSGHQHSGHRSFAPAKVNLGLSVLGVRPDGYHDLHTVMVPLNVGDTLDIAPADTLRLDVVGADLPTDSRNLVYRAARAYLDAAGRAGGARIVLHKELPLASGLGGGSSDAATTLQALAQLYPAAVDLPALALSLGADVPFFLLGGAALAEGVGERLTPLTLPDTPLVLLNPGVEVSARDAYRWLDDARAFTPPLDLPALRNALQPRDTLHQVADVPYFNALQGPVVARHPAIREALDALRGAGLHSPLMSGSGSTCFALARDDGQAQAAAHALQLQFPHAWVTAARVQGSQARGSAG</sequence>
<feature type="binding site" evidence="9">
    <location>
        <begin position="102"/>
        <end position="112"/>
    </location>
    <ligand>
        <name>ATP</name>
        <dbReference type="ChEBI" id="CHEBI:30616"/>
    </ligand>
</feature>
<dbReference type="PANTHER" id="PTHR43527:SF2">
    <property type="entry name" value="4-DIPHOSPHOCYTIDYL-2-C-METHYL-D-ERYTHRITOL KINASE, CHLOROPLASTIC"/>
    <property type="match status" value="1"/>
</dbReference>
<dbReference type="PIRSF" id="PIRSF010376">
    <property type="entry name" value="IspE"/>
    <property type="match status" value="1"/>
</dbReference>
<evidence type="ECO:0000256" key="1">
    <source>
        <dbReference type="ARBA" id="ARBA00009684"/>
    </source>
</evidence>
<dbReference type="NCBIfam" id="TIGR00154">
    <property type="entry name" value="ispE"/>
    <property type="match status" value="1"/>
</dbReference>
<comment type="caution">
    <text evidence="12">The sequence shown here is derived from an EMBL/GenBank/DDBJ whole genome shotgun (WGS) entry which is preliminary data.</text>
</comment>
<comment type="pathway">
    <text evidence="9">Isoprenoid biosynthesis; isopentenyl diphosphate biosynthesis via DXP pathway; isopentenyl diphosphate from 1-deoxy-D-xylulose 5-phosphate: step 3/6.</text>
</comment>
<keyword evidence="6 9" id="KW-0418">Kinase</keyword>
<evidence type="ECO:0000256" key="6">
    <source>
        <dbReference type="ARBA" id="ARBA00022777"/>
    </source>
</evidence>
<proteinExistence type="inferred from homology"/>
<evidence type="ECO:0000259" key="10">
    <source>
        <dbReference type="Pfam" id="PF00288"/>
    </source>
</evidence>
<dbReference type="InterPro" id="IPR004424">
    <property type="entry name" value="IspE"/>
</dbReference>
<feature type="active site" evidence="9">
    <location>
        <position position="141"/>
    </location>
</feature>
<dbReference type="InterPro" id="IPR013750">
    <property type="entry name" value="GHMP_kinase_C_dom"/>
</dbReference>
<dbReference type="HAMAP" id="MF_00061">
    <property type="entry name" value="IspE"/>
    <property type="match status" value="1"/>
</dbReference>
<evidence type="ECO:0000259" key="11">
    <source>
        <dbReference type="Pfam" id="PF08544"/>
    </source>
</evidence>
<dbReference type="SUPFAM" id="SSF54211">
    <property type="entry name" value="Ribosomal protein S5 domain 2-like"/>
    <property type="match status" value="1"/>
</dbReference>
<dbReference type="EC" id="2.7.1.148" evidence="2 9"/>
<feature type="active site" evidence="9">
    <location>
        <position position="20"/>
    </location>
</feature>
<evidence type="ECO:0000256" key="4">
    <source>
        <dbReference type="ARBA" id="ARBA00022679"/>
    </source>
</evidence>
<dbReference type="Pfam" id="PF00288">
    <property type="entry name" value="GHMP_kinases_N"/>
    <property type="match status" value="1"/>
</dbReference>
<dbReference type="InterPro" id="IPR006204">
    <property type="entry name" value="GHMP_kinase_N_dom"/>
</dbReference>
<comment type="catalytic activity">
    <reaction evidence="9">
        <text>4-CDP-2-C-methyl-D-erythritol + ATP = 4-CDP-2-C-methyl-D-erythritol 2-phosphate + ADP + H(+)</text>
        <dbReference type="Rhea" id="RHEA:18437"/>
        <dbReference type="ChEBI" id="CHEBI:15378"/>
        <dbReference type="ChEBI" id="CHEBI:30616"/>
        <dbReference type="ChEBI" id="CHEBI:57823"/>
        <dbReference type="ChEBI" id="CHEBI:57919"/>
        <dbReference type="ChEBI" id="CHEBI:456216"/>
        <dbReference type="EC" id="2.7.1.148"/>
    </reaction>
</comment>
<keyword evidence="13" id="KW-1185">Reference proteome</keyword>
<dbReference type="SUPFAM" id="SSF55060">
    <property type="entry name" value="GHMP Kinase, C-terminal domain"/>
    <property type="match status" value="1"/>
</dbReference>
<accession>A0ABW5P317</accession>
<protein>
    <recommendedName>
        <fullName evidence="3 9">4-diphosphocytidyl-2-C-methyl-D-erythritol kinase</fullName>
        <shortName evidence="9">CMK</shortName>
        <ecNumber evidence="2 9">2.7.1.148</ecNumber>
    </recommendedName>
    <alternativeName>
        <fullName evidence="8 9">4-(cytidine-5'-diphospho)-2-C-methyl-D-erythritol kinase</fullName>
    </alternativeName>
</protein>
<keyword evidence="7 9" id="KW-0067">ATP-binding</keyword>
<feature type="domain" description="GHMP kinase C-terminal" evidence="11">
    <location>
        <begin position="225"/>
        <end position="282"/>
    </location>
</feature>
<feature type="domain" description="GHMP kinase N-terminal" evidence="10">
    <location>
        <begin position="74"/>
        <end position="149"/>
    </location>
</feature>
<dbReference type="Proteomes" id="UP001597475">
    <property type="component" value="Unassembled WGS sequence"/>
</dbReference>
<evidence type="ECO:0000256" key="3">
    <source>
        <dbReference type="ARBA" id="ARBA00017473"/>
    </source>
</evidence>
<dbReference type="Pfam" id="PF08544">
    <property type="entry name" value="GHMP_kinases_C"/>
    <property type="match status" value="1"/>
</dbReference>
<evidence type="ECO:0000256" key="7">
    <source>
        <dbReference type="ARBA" id="ARBA00022840"/>
    </source>
</evidence>
<gene>
    <name evidence="9" type="primary">ispE</name>
    <name evidence="12" type="ORF">ACFSR9_05050</name>
</gene>